<accession>A0ABM8ZLG4</accession>
<sequence>MSKFITSKDLTNKDRTNKELANKGLANKKLTKKPVISHVTNHQNALVTKPLKTSQSTGAALATMGFAGSIPLIHGSQGCSAFSKVYLISHFREPFPIQNSAIDQVAAVMGSEENLIVALNNLCEKHQPQCIAVLTTGLTEMQGSDIWLTIKNFKRDFPQHAQIEVVPVSTPDFKGSMESGFAAMVSAVVKQCADPMPTKILKQQVNVLCSVTTTPADIELISRYLEAFGLEGLFLPDISQSLDGHLQSDDLSQTSTGGTTIEQLATVSASGLTLCLGESMLPLAKWLNQRFAIPMLSLSMGLESCDELIHHLTIYSKKPVPKWIERSRQRLLDAMLDSHFVLSDAHYGVAAESDQAAGFSRLLQEIGAGYVHMVTTKQGAWCADTPFQVVIGDMAELDQEYHHLDLVLGNSHLADFVPHDLAHMRIGFPCYDQFGNSDRLYLGYEGARACLFEMANLCLRHHKEEVTPHVSRYAFSAQEVVWNGRA</sequence>
<evidence type="ECO:0000256" key="1">
    <source>
        <dbReference type="ARBA" id="ARBA00003171"/>
    </source>
</evidence>
<comment type="caution">
    <text evidence="8">The sequence shown here is derived from an EMBL/GenBank/DDBJ whole genome shotgun (WGS) entry which is preliminary data.</text>
</comment>
<comment type="pathway">
    <text evidence="2">Cofactor biosynthesis; Fe-Mo cofactor biosynthesis.</text>
</comment>
<dbReference type="Gene3D" id="3.40.50.1980">
    <property type="entry name" value="Nitrogenase molybdenum iron protein domain"/>
    <property type="match status" value="3"/>
</dbReference>
<evidence type="ECO:0000256" key="5">
    <source>
        <dbReference type="ARBA" id="ARBA00023231"/>
    </source>
</evidence>
<dbReference type="NCBIfam" id="TIGR01285">
    <property type="entry name" value="nifN"/>
    <property type="match status" value="1"/>
</dbReference>
<dbReference type="GO" id="GO:0016163">
    <property type="term" value="F:nitrogenase activity"/>
    <property type="evidence" value="ECO:0007669"/>
    <property type="project" value="UniProtKB-EC"/>
</dbReference>
<proteinExistence type="inferred from homology"/>
<dbReference type="SUPFAM" id="SSF53807">
    <property type="entry name" value="Helical backbone' metal receptor"/>
    <property type="match status" value="1"/>
</dbReference>
<name>A0ABM8ZLG4_9VIBR</name>
<dbReference type="InterPro" id="IPR000510">
    <property type="entry name" value="Nase/OxRdtase_comp1"/>
</dbReference>
<keyword evidence="5 6" id="KW-0535">Nitrogen fixation</keyword>
<dbReference type="InterPro" id="IPR050152">
    <property type="entry name" value="ChlB/BchB/BchZ"/>
</dbReference>
<dbReference type="Gene3D" id="6.10.250.1090">
    <property type="match status" value="1"/>
</dbReference>
<organism evidence="8 9">
    <name type="scientific">Vibrio hippocampi</name>
    <dbReference type="NCBI Taxonomy" id="654686"/>
    <lineage>
        <taxon>Bacteria</taxon>
        <taxon>Pseudomonadati</taxon>
        <taxon>Pseudomonadota</taxon>
        <taxon>Gammaproteobacteria</taxon>
        <taxon>Vibrionales</taxon>
        <taxon>Vibrionaceae</taxon>
        <taxon>Vibrio</taxon>
    </lineage>
</organism>
<dbReference type="Proteomes" id="UP000838160">
    <property type="component" value="Unassembled WGS sequence"/>
</dbReference>
<evidence type="ECO:0000256" key="3">
    <source>
        <dbReference type="ARBA" id="ARBA00011002"/>
    </source>
</evidence>
<dbReference type="InterPro" id="IPR000318">
    <property type="entry name" value="Nase_comp1_CS"/>
</dbReference>
<evidence type="ECO:0000256" key="2">
    <source>
        <dbReference type="ARBA" id="ARBA00005155"/>
    </source>
</evidence>
<dbReference type="PROSITE" id="PS00699">
    <property type="entry name" value="NITROGENASE_1_1"/>
    <property type="match status" value="1"/>
</dbReference>
<dbReference type="PANTHER" id="PTHR33712:SF7">
    <property type="entry name" value="LIGHT-INDEPENDENT PROTOCHLOROPHYLLIDE REDUCTASE SUBUNIT B"/>
    <property type="match status" value="1"/>
</dbReference>
<reference evidence="8" key="1">
    <citation type="submission" date="2021-12" db="EMBL/GenBank/DDBJ databases">
        <authorList>
            <person name="Rodrigo-Torres L."/>
            <person name="Arahal R. D."/>
            <person name="Lucena T."/>
        </authorList>
    </citation>
    <scope>NUCLEOTIDE SEQUENCE</scope>
    <source>
        <strain evidence="8">CECT 8226</strain>
    </source>
</reference>
<keyword evidence="8" id="KW-0560">Oxidoreductase</keyword>
<comment type="function">
    <text evidence="1">This protein may play a role in the biosynthesis of the prosthetic group of nitrogenase (FeMo cofactor).</text>
</comment>
<keyword evidence="9" id="KW-1185">Reference proteome</keyword>
<dbReference type="InterPro" id="IPR005975">
    <property type="entry name" value="Nase_Mo-Fe_CF"/>
</dbReference>
<dbReference type="EMBL" id="CAKLCM010000003">
    <property type="protein sequence ID" value="CAH0529271.1"/>
    <property type="molecule type" value="Genomic_DNA"/>
</dbReference>
<feature type="domain" description="Nitrogenase/oxidoreductase component 1" evidence="7">
    <location>
        <begin position="55"/>
        <end position="458"/>
    </location>
</feature>
<evidence type="ECO:0000313" key="8">
    <source>
        <dbReference type="EMBL" id="CAH0529271.1"/>
    </source>
</evidence>
<dbReference type="Pfam" id="PF00148">
    <property type="entry name" value="Oxidored_nitro"/>
    <property type="match status" value="1"/>
</dbReference>
<dbReference type="PANTHER" id="PTHR33712">
    <property type="entry name" value="LIGHT-INDEPENDENT PROTOCHLOROPHYLLIDE REDUCTASE SUBUNIT B"/>
    <property type="match status" value="1"/>
</dbReference>
<gene>
    <name evidence="8" type="primary">nifK_2</name>
    <name evidence="8" type="ORF">VHP8226_03136</name>
</gene>
<evidence type="ECO:0000313" key="9">
    <source>
        <dbReference type="Proteomes" id="UP000838160"/>
    </source>
</evidence>
<evidence type="ECO:0000256" key="6">
    <source>
        <dbReference type="RuleBase" id="RU004021"/>
    </source>
</evidence>
<evidence type="ECO:0000256" key="4">
    <source>
        <dbReference type="ARBA" id="ARBA00013282"/>
    </source>
</evidence>
<protein>
    <recommendedName>
        <fullName evidence="4">Nitrogenase iron-molybdenum cofactor biosynthesis protein NifN</fullName>
    </recommendedName>
</protein>
<comment type="similarity">
    <text evidence="3 6">Belongs to the NifD/NifK/NifE/NifN family.</text>
</comment>
<evidence type="ECO:0000259" key="7">
    <source>
        <dbReference type="Pfam" id="PF00148"/>
    </source>
</evidence>
<dbReference type="RefSeq" id="WP_237485986.1">
    <property type="nucleotide sequence ID" value="NZ_CAKLCM010000003.1"/>
</dbReference>